<accession>A0A0G4IVH8</accession>
<evidence type="ECO:0000313" key="5">
    <source>
        <dbReference type="Proteomes" id="UP000039324"/>
    </source>
</evidence>
<reference evidence="3 5" key="1">
    <citation type="submission" date="2015-02" db="EMBL/GenBank/DDBJ databases">
        <authorList>
            <person name="Chooi Y.-H."/>
        </authorList>
    </citation>
    <scope>NUCLEOTIDE SEQUENCE [LARGE SCALE GENOMIC DNA]</scope>
    <source>
        <strain evidence="3">E3</strain>
    </source>
</reference>
<evidence type="ECO:0000256" key="1">
    <source>
        <dbReference type="SAM" id="SignalP"/>
    </source>
</evidence>
<dbReference type="Gene3D" id="3.40.30.10">
    <property type="entry name" value="Glutaredoxin"/>
    <property type="match status" value="1"/>
</dbReference>
<keyword evidence="1" id="KW-0732">Signal</keyword>
<dbReference type="OMA" id="ATEWCEL"/>
<evidence type="ECO:0000259" key="2">
    <source>
        <dbReference type="Pfam" id="PF00085"/>
    </source>
</evidence>
<feature type="domain" description="Thioredoxin" evidence="2">
    <location>
        <begin position="88"/>
        <end position="176"/>
    </location>
</feature>
<feature type="chain" id="PRO_5033224454" description="Thioredoxin domain-containing protein" evidence="1">
    <location>
        <begin position="24"/>
        <end position="182"/>
    </location>
</feature>
<dbReference type="SUPFAM" id="SSF52833">
    <property type="entry name" value="Thioredoxin-like"/>
    <property type="match status" value="1"/>
</dbReference>
<dbReference type="OrthoDB" id="10263751at2759"/>
<geneLocation type="mitochondrion" evidence="4"/>
<dbReference type="Proteomes" id="UP000290189">
    <property type="component" value="Unassembled WGS sequence"/>
</dbReference>
<dbReference type="InterPro" id="IPR050620">
    <property type="entry name" value="Thioredoxin_H-type-like"/>
</dbReference>
<dbReference type="EMBL" id="OVEO01000007">
    <property type="protein sequence ID" value="SPQ97326.1"/>
    <property type="molecule type" value="Genomic_DNA"/>
</dbReference>
<dbReference type="CDD" id="cd02947">
    <property type="entry name" value="TRX_family"/>
    <property type="match status" value="1"/>
</dbReference>
<dbReference type="STRING" id="37360.A0A0G4IVH8"/>
<gene>
    <name evidence="3" type="ORF">PBRA_001216</name>
    <name evidence="4" type="ORF">PLBR_LOCUS4541</name>
</gene>
<dbReference type="Proteomes" id="UP000039324">
    <property type="component" value="Unassembled WGS sequence"/>
</dbReference>
<keyword evidence="5" id="KW-1185">Reference proteome</keyword>
<reference evidence="4 6" key="2">
    <citation type="submission" date="2018-03" db="EMBL/GenBank/DDBJ databases">
        <authorList>
            <person name="Fogelqvist J."/>
        </authorList>
    </citation>
    <scope>NUCLEOTIDE SEQUENCE [LARGE SCALE GENOMIC DNA]</scope>
</reference>
<keyword evidence="4" id="KW-0496">Mitochondrion</keyword>
<dbReference type="Pfam" id="PF00085">
    <property type="entry name" value="Thioredoxin"/>
    <property type="match status" value="1"/>
</dbReference>
<dbReference type="AlphaFoldDB" id="A0A0G4IVH8"/>
<evidence type="ECO:0000313" key="4">
    <source>
        <dbReference type="EMBL" id="SPQ97326.1"/>
    </source>
</evidence>
<dbReference type="InterPro" id="IPR036249">
    <property type="entry name" value="Thioredoxin-like_sf"/>
</dbReference>
<proteinExistence type="predicted"/>
<dbReference type="EMBL" id="CDSF01000090">
    <property type="protein sequence ID" value="CEO99310.1"/>
    <property type="molecule type" value="Genomic_DNA"/>
</dbReference>
<evidence type="ECO:0000313" key="3">
    <source>
        <dbReference type="EMBL" id="CEO99310.1"/>
    </source>
</evidence>
<name>A0A0G4IVH8_PLABS</name>
<dbReference type="PANTHER" id="PTHR10438:SF468">
    <property type="entry name" value="THIOREDOXIN-1-RELATED"/>
    <property type="match status" value="1"/>
</dbReference>
<dbReference type="InterPro" id="IPR013766">
    <property type="entry name" value="Thioredoxin_domain"/>
</dbReference>
<dbReference type="PANTHER" id="PTHR10438">
    <property type="entry name" value="THIOREDOXIN"/>
    <property type="match status" value="1"/>
</dbReference>
<protein>
    <recommendedName>
        <fullName evidence="2">Thioredoxin domain-containing protein</fullName>
    </recommendedName>
</protein>
<evidence type="ECO:0000313" key="6">
    <source>
        <dbReference type="Proteomes" id="UP000290189"/>
    </source>
</evidence>
<sequence length="182" mass="19597">MASITNSVVIAFIVVLALKSMMAASGNVLSKPLPMNAAALETQVDATMDMTSGGSYFDSDEDEDDEVGAHRVGPAGGIAELTSVEDTYQVLKSDGIRCIEFATEWCELCLVIAPRLHLLSQAMPRVRFYKVDVDKVLDLAMDFGVGTVPTFVICVDSDCTQSVSGAKLDDLRSTLEAVLRRK</sequence>
<feature type="signal peptide" evidence="1">
    <location>
        <begin position="1"/>
        <end position="23"/>
    </location>
</feature>
<organism evidence="3 5">
    <name type="scientific">Plasmodiophora brassicae</name>
    <name type="common">Clubroot disease agent</name>
    <dbReference type="NCBI Taxonomy" id="37360"/>
    <lineage>
        <taxon>Eukaryota</taxon>
        <taxon>Sar</taxon>
        <taxon>Rhizaria</taxon>
        <taxon>Endomyxa</taxon>
        <taxon>Phytomyxea</taxon>
        <taxon>Plasmodiophorida</taxon>
        <taxon>Plasmodiophoridae</taxon>
        <taxon>Plasmodiophora</taxon>
    </lineage>
</organism>